<evidence type="ECO:0000313" key="1">
    <source>
        <dbReference type="EMBL" id="MDT0650726.1"/>
    </source>
</evidence>
<name>A0ABU3CWS8_9FLAO</name>
<keyword evidence="2" id="KW-1185">Reference proteome</keyword>
<dbReference type="Proteomes" id="UP001248819">
    <property type="component" value="Unassembled WGS sequence"/>
</dbReference>
<organism evidence="1 2">
    <name type="scientific">Autumnicola edwardsiae</name>
    <dbReference type="NCBI Taxonomy" id="3075594"/>
    <lineage>
        <taxon>Bacteria</taxon>
        <taxon>Pseudomonadati</taxon>
        <taxon>Bacteroidota</taxon>
        <taxon>Flavobacteriia</taxon>
        <taxon>Flavobacteriales</taxon>
        <taxon>Flavobacteriaceae</taxon>
        <taxon>Autumnicola</taxon>
    </lineage>
</organism>
<sequence length="42" mass="4879">MRSFYGYITNAIKYLPENKNIDVIINETREDMVGATVRDRGD</sequence>
<reference evidence="1 2" key="1">
    <citation type="submission" date="2023-09" db="EMBL/GenBank/DDBJ databases">
        <authorList>
            <person name="Rey-Velasco X."/>
        </authorList>
    </citation>
    <scope>NUCLEOTIDE SEQUENCE [LARGE SCALE GENOMIC DNA]</scope>
    <source>
        <strain evidence="1 2">F297</strain>
    </source>
</reference>
<protein>
    <submittedName>
        <fullName evidence="1">Uncharacterized protein</fullName>
    </submittedName>
</protein>
<dbReference type="EMBL" id="JAVRHP010000057">
    <property type="protein sequence ID" value="MDT0650726.1"/>
    <property type="molecule type" value="Genomic_DNA"/>
</dbReference>
<accession>A0ABU3CWS8</accession>
<proteinExistence type="predicted"/>
<evidence type="ECO:0000313" key="2">
    <source>
        <dbReference type="Proteomes" id="UP001248819"/>
    </source>
</evidence>
<gene>
    <name evidence="1" type="ORF">RM529_11245</name>
</gene>
<dbReference type="RefSeq" id="WP_311484895.1">
    <property type="nucleotide sequence ID" value="NZ_JAVRHP010000057.1"/>
</dbReference>
<comment type="caution">
    <text evidence="1">The sequence shown here is derived from an EMBL/GenBank/DDBJ whole genome shotgun (WGS) entry which is preliminary data.</text>
</comment>